<name>A0A848G538_9RHOO</name>
<reference evidence="1 2" key="1">
    <citation type="submission" date="2020-04" db="EMBL/GenBank/DDBJ databases">
        <title>Zoogloea sp. G-4-1-14 isolated from soil.</title>
        <authorList>
            <person name="Dahal R.H."/>
        </authorList>
    </citation>
    <scope>NUCLEOTIDE SEQUENCE [LARGE SCALE GENOMIC DNA]</scope>
    <source>
        <strain evidence="1 2">G-4-1-14</strain>
    </source>
</reference>
<dbReference type="AlphaFoldDB" id="A0A848G538"/>
<sequence>MSIVSPCINICRMSPASGYCEGCFRTIPEITEWSRASDARKTAILAEVEARRQAADLFEGDLRGECVGDA</sequence>
<accession>A0A848G538</accession>
<proteinExistence type="predicted"/>
<dbReference type="InterPro" id="IPR010710">
    <property type="entry name" value="DUF1289"/>
</dbReference>
<dbReference type="Pfam" id="PF06945">
    <property type="entry name" value="DUF1289"/>
    <property type="match status" value="1"/>
</dbReference>
<dbReference type="RefSeq" id="WP_169145940.1">
    <property type="nucleotide sequence ID" value="NZ_JABBGA010000008.1"/>
</dbReference>
<dbReference type="PANTHER" id="PTHR35175:SF2">
    <property type="entry name" value="DUF1289 DOMAIN-CONTAINING PROTEIN"/>
    <property type="match status" value="1"/>
</dbReference>
<dbReference type="PANTHER" id="PTHR35175">
    <property type="entry name" value="DUF1289 DOMAIN-CONTAINING PROTEIN"/>
    <property type="match status" value="1"/>
</dbReference>
<comment type="caution">
    <text evidence="1">The sequence shown here is derived from an EMBL/GenBank/DDBJ whole genome shotgun (WGS) entry which is preliminary data.</text>
</comment>
<evidence type="ECO:0000313" key="2">
    <source>
        <dbReference type="Proteomes" id="UP000580043"/>
    </source>
</evidence>
<protein>
    <submittedName>
        <fullName evidence="1">DUF1289 domain-containing protein</fullName>
    </submittedName>
</protein>
<dbReference type="EMBL" id="JABBGA010000008">
    <property type="protein sequence ID" value="NML26399.1"/>
    <property type="molecule type" value="Genomic_DNA"/>
</dbReference>
<evidence type="ECO:0000313" key="1">
    <source>
        <dbReference type="EMBL" id="NML26399.1"/>
    </source>
</evidence>
<dbReference type="Proteomes" id="UP000580043">
    <property type="component" value="Unassembled WGS sequence"/>
</dbReference>
<keyword evidence="2" id="KW-1185">Reference proteome</keyword>
<organism evidence="1 2">
    <name type="scientific">Zoogloea dura</name>
    <dbReference type="NCBI Taxonomy" id="2728840"/>
    <lineage>
        <taxon>Bacteria</taxon>
        <taxon>Pseudomonadati</taxon>
        <taxon>Pseudomonadota</taxon>
        <taxon>Betaproteobacteria</taxon>
        <taxon>Rhodocyclales</taxon>
        <taxon>Zoogloeaceae</taxon>
        <taxon>Zoogloea</taxon>
    </lineage>
</organism>
<gene>
    <name evidence="1" type="ORF">HHL15_11650</name>
</gene>